<gene>
    <name evidence="2" type="ORF">PBV87_11540</name>
</gene>
<keyword evidence="1" id="KW-1133">Transmembrane helix</keyword>
<dbReference type="Proteomes" id="UP001169242">
    <property type="component" value="Unassembled WGS sequence"/>
</dbReference>
<keyword evidence="1" id="KW-0472">Membrane</keyword>
<evidence type="ECO:0000313" key="3">
    <source>
        <dbReference type="Proteomes" id="UP001169242"/>
    </source>
</evidence>
<dbReference type="RefSeq" id="WP_271012391.1">
    <property type="nucleotide sequence ID" value="NZ_JAQIFT010000045.1"/>
</dbReference>
<accession>A0AA42DNS6</accession>
<name>A0AA42DNS6_9FIRM</name>
<keyword evidence="1" id="KW-0812">Transmembrane</keyword>
<feature type="transmembrane region" description="Helical" evidence="1">
    <location>
        <begin position="44"/>
        <end position="62"/>
    </location>
</feature>
<dbReference type="EMBL" id="JAQIFT010000045">
    <property type="protein sequence ID" value="MDA3732116.1"/>
    <property type="molecule type" value="Genomic_DNA"/>
</dbReference>
<reference evidence="2" key="1">
    <citation type="journal article" date="2023" name="Int. J. Syst. Evol. Microbiol.">
        <title>&lt;i&gt;Holtiella tumoricola&lt;/i&gt; gen. nov. sp. nov., isolated from a human clinical sample.</title>
        <authorList>
            <person name="Allen-Vercoe E."/>
            <person name="Daigneault M.C."/>
            <person name="Vancuren S.J."/>
            <person name="Cochrane K."/>
            <person name="O'Neal L.L."/>
            <person name="Sankaranarayanan K."/>
            <person name="Lawson P.A."/>
        </authorList>
    </citation>
    <scope>NUCLEOTIDE SEQUENCE</scope>
    <source>
        <strain evidence="2">CC70A</strain>
    </source>
</reference>
<feature type="transmembrane region" description="Helical" evidence="1">
    <location>
        <begin position="20"/>
        <end position="38"/>
    </location>
</feature>
<organism evidence="2 3">
    <name type="scientific">Holtiella tumoricola</name>
    <dbReference type="NCBI Taxonomy" id="3018743"/>
    <lineage>
        <taxon>Bacteria</taxon>
        <taxon>Bacillati</taxon>
        <taxon>Bacillota</taxon>
        <taxon>Clostridia</taxon>
        <taxon>Lachnospirales</taxon>
        <taxon>Cellulosilyticaceae</taxon>
        <taxon>Holtiella</taxon>
    </lineage>
</organism>
<evidence type="ECO:0000256" key="1">
    <source>
        <dbReference type="SAM" id="Phobius"/>
    </source>
</evidence>
<protein>
    <submittedName>
        <fullName evidence="2">Uncharacterized protein</fullName>
    </submittedName>
</protein>
<evidence type="ECO:0000313" key="2">
    <source>
        <dbReference type="EMBL" id="MDA3732116.1"/>
    </source>
</evidence>
<dbReference type="AlphaFoldDB" id="A0AA42DNS6"/>
<sequence>MKTIKEKINRLKKAIFCKSIALDSLFLMGTVILIATNFMVNVIFGMYSVAFLLIALSIYLSLSIKK</sequence>
<keyword evidence="3" id="KW-1185">Reference proteome</keyword>
<comment type="caution">
    <text evidence="2">The sequence shown here is derived from an EMBL/GenBank/DDBJ whole genome shotgun (WGS) entry which is preliminary data.</text>
</comment>
<proteinExistence type="predicted"/>